<dbReference type="Proteomes" id="UP000266723">
    <property type="component" value="Unassembled WGS sequence"/>
</dbReference>
<sequence>MTQWGAPPPSDPPLLTAVRQSEEVAHGDALLPSVGGGESVTSTESWVDLVNLGLSMSLSQLVDLGVEGSALSESWEEFDLNGWNYIKEPNM</sequence>
<proteinExistence type="predicted"/>
<dbReference type="EMBL" id="QGKV02001507">
    <property type="protein sequence ID" value="KAF3532716.1"/>
    <property type="molecule type" value="Genomic_DNA"/>
</dbReference>
<evidence type="ECO:0000313" key="2">
    <source>
        <dbReference type="Proteomes" id="UP000266723"/>
    </source>
</evidence>
<evidence type="ECO:0008006" key="3">
    <source>
        <dbReference type="Google" id="ProtNLM"/>
    </source>
</evidence>
<gene>
    <name evidence="1" type="ORF">DY000_02038862</name>
</gene>
<reference evidence="1 2" key="1">
    <citation type="journal article" date="2020" name="BMC Genomics">
        <title>Intraspecific diversification of the crop wild relative Brassica cretica Lam. using demographic model selection.</title>
        <authorList>
            <person name="Kioukis A."/>
            <person name="Michalopoulou V.A."/>
            <person name="Briers L."/>
            <person name="Pirintsos S."/>
            <person name="Studholme D.J."/>
            <person name="Pavlidis P."/>
            <person name="Sarris P.F."/>
        </authorList>
    </citation>
    <scope>NUCLEOTIDE SEQUENCE [LARGE SCALE GENOMIC DNA]</scope>
    <source>
        <strain evidence="2">cv. PFS-1207/04</strain>
    </source>
</reference>
<accession>A0ABQ7BKR6</accession>
<comment type="caution">
    <text evidence="1">The sequence shown here is derived from an EMBL/GenBank/DDBJ whole genome shotgun (WGS) entry which is preliminary data.</text>
</comment>
<protein>
    <recommendedName>
        <fullName evidence="3">Dof-type domain-containing protein</fullName>
    </recommendedName>
</protein>
<keyword evidence="2" id="KW-1185">Reference proteome</keyword>
<evidence type="ECO:0000313" key="1">
    <source>
        <dbReference type="EMBL" id="KAF3532716.1"/>
    </source>
</evidence>
<name>A0ABQ7BKR6_BRACR</name>
<organism evidence="1 2">
    <name type="scientific">Brassica cretica</name>
    <name type="common">Mustard</name>
    <dbReference type="NCBI Taxonomy" id="69181"/>
    <lineage>
        <taxon>Eukaryota</taxon>
        <taxon>Viridiplantae</taxon>
        <taxon>Streptophyta</taxon>
        <taxon>Embryophyta</taxon>
        <taxon>Tracheophyta</taxon>
        <taxon>Spermatophyta</taxon>
        <taxon>Magnoliopsida</taxon>
        <taxon>eudicotyledons</taxon>
        <taxon>Gunneridae</taxon>
        <taxon>Pentapetalae</taxon>
        <taxon>rosids</taxon>
        <taxon>malvids</taxon>
        <taxon>Brassicales</taxon>
        <taxon>Brassicaceae</taxon>
        <taxon>Brassiceae</taxon>
        <taxon>Brassica</taxon>
    </lineage>
</organism>